<dbReference type="InterPro" id="IPR001694">
    <property type="entry name" value="NADH_UbQ_OxRdtase_su1/FPO"/>
</dbReference>
<feature type="transmembrane region" description="Helical" evidence="14">
    <location>
        <begin position="234"/>
        <end position="258"/>
    </location>
</feature>
<name>A0A386B2F0_9NEOP</name>
<accession>A0A386B2F0</accession>
<evidence type="ECO:0000256" key="7">
    <source>
        <dbReference type="ARBA" id="ARBA00022792"/>
    </source>
</evidence>
<feature type="transmembrane region" description="Helical" evidence="14">
    <location>
        <begin position="134"/>
        <end position="156"/>
    </location>
</feature>
<feature type="transmembrane region" description="Helical" evidence="14">
    <location>
        <begin position="6"/>
        <end position="24"/>
    </location>
</feature>
<gene>
    <name evidence="15" type="primary">ND1</name>
</gene>
<dbReference type="GO" id="GO:0005743">
    <property type="term" value="C:mitochondrial inner membrane"/>
    <property type="evidence" value="ECO:0007669"/>
    <property type="project" value="UniProtKB-SubCell"/>
</dbReference>
<evidence type="ECO:0000256" key="10">
    <source>
        <dbReference type="ARBA" id="ARBA00023128"/>
    </source>
</evidence>
<comment type="catalytic activity">
    <reaction evidence="13">
        <text>a ubiquinone + NADH + 5 H(+)(in) = a ubiquinol + NAD(+) + 4 H(+)(out)</text>
        <dbReference type="Rhea" id="RHEA:29091"/>
        <dbReference type="Rhea" id="RHEA-COMP:9565"/>
        <dbReference type="Rhea" id="RHEA-COMP:9566"/>
        <dbReference type="ChEBI" id="CHEBI:15378"/>
        <dbReference type="ChEBI" id="CHEBI:16389"/>
        <dbReference type="ChEBI" id="CHEBI:17976"/>
        <dbReference type="ChEBI" id="CHEBI:57540"/>
        <dbReference type="ChEBI" id="CHEBI:57945"/>
        <dbReference type="EC" id="7.1.1.2"/>
    </reaction>
</comment>
<dbReference type="InterPro" id="IPR018086">
    <property type="entry name" value="NADH_UbQ_OxRdtase_su1_CS"/>
</dbReference>
<reference evidence="15" key="1">
    <citation type="journal article" date="2018" name="Syst. Biol.">
        <title>Mitochondrial Genome Fragmentation Unites the Parasitic Lice of Eutherian Mammals.</title>
        <authorList>
            <person name="Song F."/>
            <person name="Li H."/>
            <person name="Liu G.-H."/>
            <person name="Wang W."/>
            <person name="James P."/>
            <person name="Colwell D.D."/>
            <person name="Tran A."/>
            <person name="Gong S."/>
            <person name="Cai W."/>
            <person name="Shao R."/>
        </authorList>
    </citation>
    <scope>NUCLEOTIDE SEQUENCE</scope>
    <source>
        <strain evidence="15">Minichromosome 6</strain>
    </source>
</reference>
<keyword evidence="11 14" id="KW-0472">Membrane</keyword>
<keyword evidence="9 13" id="KW-0830">Ubiquinone</keyword>
<evidence type="ECO:0000256" key="14">
    <source>
        <dbReference type="SAM" id="Phobius"/>
    </source>
</evidence>
<evidence type="ECO:0000313" key="15">
    <source>
        <dbReference type="EMBL" id="AYC65859.1"/>
    </source>
</evidence>
<comment type="subcellular location">
    <subcellularLocation>
        <location evidence="2 12">Mitochondrion inner membrane</location>
        <topology evidence="2 12">Multi-pass membrane protein</topology>
    </subcellularLocation>
</comment>
<keyword evidence="5" id="KW-0813">Transport</keyword>
<evidence type="ECO:0000256" key="8">
    <source>
        <dbReference type="ARBA" id="ARBA00022989"/>
    </source>
</evidence>
<dbReference type="PANTHER" id="PTHR11432:SF3">
    <property type="entry name" value="NADH-UBIQUINONE OXIDOREDUCTASE CHAIN 1"/>
    <property type="match status" value="1"/>
</dbReference>
<evidence type="ECO:0000256" key="12">
    <source>
        <dbReference type="RuleBase" id="RU000471"/>
    </source>
</evidence>
<dbReference type="AlphaFoldDB" id="A0A386B2F0"/>
<dbReference type="GO" id="GO:0009060">
    <property type="term" value="P:aerobic respiration"/>
    <property type="evidence" value="ECO:0007669"/>
    <property type="project" value="TreeGrafter"/>
</dbReference>
<evidence type="ECO:0000256" key="5">
    <source>
        <dbReference type="ARBA" id="ARBA00022448"/>
    </source>
</evidence>
<protein>
    <recommendedName>
        <fullName evidence="4 13">NADH-ubiquinone oxidoreductase chain 1</fullName>
        <ecNumber evidence="13">7.1.1.2</ecNumber>
    </recommendedName>
</protein>
<feature type="transmembrane region" description="Helical" evidence="14">
    <location>
        <begin position="168"/>
        <end position="189"/>
    </location>
</feature>
<evidence type="ECO:0000256" key="3">
    <source>
        <dbReference type="ARBA" id="ARBA00010535"/>
    </source>
</evidence>
<dbReference type="PANTHER" id="PTHR11432">
    <property type="entry name" value="NADH DEHYDROGENASE SUBUNIT 1"/>
    <property type="match status" value="1"/>
</dbReference>
<feature type="transmembrane region" description="Helical" evidence="14">
    <location>
        <begin position="210"/>
        <end position="228"/>
    </location>
</feature>
<evidence type="ECO:0000256" key="4">
    <source>
        <dbReference type="ARBA" id="ARBA00021009"/>
    </source>
</evidence>
<organism evidence="15">
    <name type="scientific">Trichodectes canis</name>
    <dbReference type="NCBI Taxonomy" id="209909"/>
    <lineage>
        <taxon>Eukaryota</taxon>
        <taxon>Metazoa</taxon>
        <taxon>Ecdysozoa</taxon>
        <taxon>Arthropoda</taxon>
        <taxon>Hexapoda</taxon>
        <taxon>Insecta</taxon>
        <taxon>Pterygota</taxon>
        <taxon>Neoptera</taxon>
        <taxon>Paraneoptera</taxon>
        <taxon>Psocodea</taxon>
        <taxon>Troctomorpha</taxon>
        <taxon>Phthiraptera</taxon>
        <taxon>Trichodectera</taxon>
        <taxon>Trichodectidae</taxon>
        <taxon>Trichodectes</taxon>
    </lineage>
</organism>
<keyword evidence="10 13" id="KW-0496">Mitochondrion</keyword>
<evidence type="ECO:0000256" key="13">
    <source>
        <dbReference type="RuleBase" id="RU000473"/>
    </source>
</evidence>
<proteinExistence type="inferred from homology"/>
<dbReference type="PROSITE" id="PS00668">
    <property type="entry name" value="COMPLEX1_ND1_2"/>
    <property type="match status" value="1"/>
</dbReference>
<evidence type="ECO:0000256" key="9">
    <source>
        <dbReference type="ARBA" id="ARBA00023075"/>
    </source>
</evidence>
<geneLocation type="mitochondrion" evidence="15"/>
<evidence type="ECO:0000256" key="2">
    <source>
        <dbReference type="ARBA" id="ARBA00004448"/>
    </source>
</evidence>
<feature type="transmembrane region" description="Helical" evidence="14">
    <location>
        <begin position="270"/>
        <end position="292"/>
    </location>
</feature>
<keyword evidence="7" id="KW-0999">Mitochondrion inner membrane</keyword>
<evidence type="ECO:0000256" key="1">
    <source>
        <dbReference type="ARBA" id="ARBA00003257"/>
    </source>
</evidence>
<feature type="transmembrane region" description="Helical" evidence="14">
    <location>
        <begin position="71"/>
        <end position="89"/>
    </location>
</feature>
<dbReference type="Pfam" id="PF00146">
    <property type="entry name" value="NADHdh"/>
    <property type="match status" value="1"/>
</dbReference>
<evidence type="ECO:0000256" key="6">
    <source>
        <dbReference type="ARBA" id="ARBA00022692"/>
    </source>
</evidence>
<evidence type="ECO:0000256" key="11">
    <source>
        <dbReference type="ARBA" id="ARBA00023136"/>
    </source>
</evidence>
<dbReference type="GO" id="GO:0003954">
    <property type="term" value="F:NADH dehydrogenase activity"/>
    <property type="evidence" value="ECO:0007669"/>
    <property type="project" value="TreeGrafter"/>
</dbReference>
<comment type="similarity">
    <text evidence="3 12">Belongs to the complex I subunit 1 family.</text>
</comment>
<dbReference type="EC" id="7.1.1.2" evidence="13"/>
<comment type="function">
    <text evidence="1">Core subunit of the mitochondrial membrane respiratory chain NADH dehydrogenase (Complex I) that is believed to belong to the minimal assembly required for catalysis. Complex I functions in the transfer of electrons from NADH to the respiratory chain. The immediate electron acceptor for the enzyme is believed to be ubiquinone.</text>
</comment>
<keyword evidence="8 14" id="KW-1133">Transmembrane helix</keyword>
<keyword evidence="6 12" id="KW-0812">Transmembrane</keyword>
<keyword evidence="12" id="KW-0520">NAD</keyword>
<dbReference type="GO" id="GO:0008137">
    <property type="term" value="F:NADH dehydrogenase (ubiquinone) activity"/>
    <property type="evidence" value="ECO:0007669"/>
    <property type="project" value="UniProtKB-EC"/>
</dbReference>
<sequence>MILLLSILEIHVFILMAVAFYTVMERKILGLIQLRHGPMKVGFIGILQPFSDALKLITKALSVPVNTSHSFGFMLSPFMAFVISLMGWLLYPGLLSFSTDILWMFCFLSVTAYPVLFSGWFSNSKYARIGSTRSVALGISYEIPLTFSIFGMLLVVNNPSLNNYIENFSWFLPICCFGLLLLVVIGFMVETARTPFDLSEAESELVSGYNVEYGGGLYTLLFLSEYVAMFFSGFVISCLFMEFNPLGIIIYVFLIAVVRASLPRIRFDKLMFIGWVVLIPLSLFFISINAFMR</sequence>
<feature type="transmembrane region" description="Helical" evidence="14">
    <location>
        <begin position="101"/>
        <end position="122"/>
    </location>
</feature>
<dbReference type="EMBL" id="MH001217">
    <property type="protein sequence ID" value="AYC65859.1"/>
    <property type="molecule type" value="Genomic_DNA"/>
</dbReference>